<dbReference type="SUPFAM" id="SSF46548">
    <property type="entry name" value="alpha-helical ferredoxin"/>
    <property type="match status" value="1"/>
</dbReference>
<dbReference type="InterPro" id="IPR004113">
    <property type="entry name" value="FAD-bd_oxidored_4_C"/>
</dbReference>
<evidence type="ECO:0000256" key="1">
    <source>
        <dbReference type="ARBA" id="ARBA00001974"/>
    </source>
</evidence>
<dbReference type="GO" id="GO:0071949">
    <property type="term" value="F:FAD binding"/>
    <property type="evidence" value="ECO:0007669"/>
    <property type="project" value="InterPro"/>
</dbReference>
<dbReference type="EMBL" id="PVUE01000021">
    <property type="protein sequence ID" value="PRZ36569.1"/>
    <property type="molecule type" value="Genomic_DNA"/>
</dbReference>
<gene>
    <name evidence="9" type="ORF">CLV47_1214</name>
</gene>
<comment type="caution">
    <text evidence="9">The sequence shown here is derived from an EMBL/GenBank/DDBJ whole genome shotgun (WGS) entry which is preliminary data.</text>
</comment>
<dbReference type="GO" id="GO:0051536">
    <property type="term" value="F:iron-sulfur cluster binding"/>
    <property type="evidence" value="ECO:0007669"/>
    <property type="project" value="UniProtKB-KW"/>
</dbReference>
<dbReference type="Pfam" id="PF02913">
    <property type="entry name" value="FAD-oxidase_C"/>
    <property type="match status" value="1"/>
</dbReference>
<dbReference type="SUPFAM" id="SSF56176">
    <property type="entry name" value="FAD-binding/transporter-associated domain-like"/>
    <property type="match status" value="1"/>
</dbReference>
<evidence type="ECO:0000256" key="3">
    <source>
        <dbReference type="ARBA" id="ARBA00022723"/>
    </source>
</evidence>
<proteinExistence type="predicted"/>
<dbReference type="InterPro" id="IPR016169">
    <property type="entry name" value="FAD-bd_PCMH_sub2"/>
</dbReference>
<dbReference type="RefSeq" id="WP_106350637.1">
    <property type="nucleotide sequence ID" value="NZ_PVUE01000021.1"/>
</dbReference>
<dbReference type="Pfam" id="PF01565">
    <property type="entry name" value="FAD_binding_4"/>
    <property type="match status" value="1"/>
</dbReference>
<protein>
    <submittedName>
        <fullName evidence="9">FAD/FMN-containing dehydrogenase</fullName>
    </submittedName>
</protein>
<dbReference type="Gene3D" id="3.30.70.2740">
    <property type="match status" value="1"/>
</dbReference>
<evidence type="ECO:0000256" key="4">
    <source>
        <dbReference type="ARBA" id="ARBA00022827"/>
    </source>
</evidence>
<dbReference type="InterPro" id="IPR016164">
    <property type="entry name" value="FAD-linked_Oxase-like_C"/>
</dbReference>
<sequence length="971" mass="105993">MSVDLGMPGRRLDRSGVDEDASKSLELKLRRTVGGEVAFDSGTRAVYASDSSNYRQIPIGVVFPRDEGDVEATIAAAREVGAPILGRGGGTGLAGQTCNVAVVIDFSRHMNKVLEFDPETRLARVQPGIVLDDLRAVTEAHDLTFAPDPATHAYCTIGGMIGNNSCGTHSVYAGKTVDNIESMRVQTYDGLRLDVGKLTEARFTELGQSAGRVGEIYRGLGDLRIKYGDHVRREFPDIPRRVSGYNLDSLLEEGGPNVARALVGSESTLVTVTEATLQLVQWPPYRRLLVLGYEDIFTAADFAAEFRKFPGVIGIEGVDDVLAGYMRKRNMHMESLAGLPDGRGWVLAEFGAFSEDEVESFVENAVRTAPGNPSTKICRTAAEQKAMWAVRESGLGATARPPGQAPNIEGWEDAAVPPERLGEYIRRVSELWKEFGYTGAWYGHLGDGCMHTRSSFDLGSYEGIKTYRSYIDKASDICVELGGSLSGEHGDGQGRAELWGKMFGPELMGAFKEYKTLWDPQERMNPGKLIDPFPLDTNLKHGPDRPHNPIDKTSFYFGDEGFSLQDAADRCVGVGRCRRTDSGTMCPSFRVTGDEKHSTRGRAKMFQEMFRGEVTPSTWRNKDVAEALDLCLACKGCKTDCPTNVDMATFKSEFLSHHYKGRIRPRQAYSLGMIRYSARLASKMPKLANRVLKSRLGKPLRTMAGVTASRPAPVFAEQTLRSWLAKQSLSTSGEDVVLWLDTFTNYLGPEAGIAATKVMEAAGGRVQVPSEDVCCGRPLYDYGMLDLAKKSLVKTMKALRPHIAAGTPIVVLEPSCLATFRDELVGLFHDDPTALALSRLAISLPEWLAIKAKSMPKSEEPRRKVLLQVHCHQEANGGHKADVEILEAIGYEVEVLDAGCCGLAGSFGFSAKHADVSVKVAEDRLLPMLAAQPDAIVVADGFSCQTQIRQLGNREVKTTAELVAEAFAVHV</sequence>
<dbReference type="Pfam" id="PF13183">
    <property type="entry name" value="Fer4_8"/>
    <property type="match status" value="1"/>
</dbReference>
<dbReference type="PROSITE" id="PS51387">
    <property type="entry name" value="FAD_PCMH"/>
    <property type="match status" value="1"/>
</dbReference>
<dbReference type="OrthoDB" id="9770306at2"/>
<evidence type="ECO:0000313" key="9">
    <source>
        <dbReference type="EMBL" id="PRZ36569.1"/>
    </source>
</evidence>
<dbReference type="Pfam" id="PF02754">
    <property type="entry name" value="CCG"/>
    <property type="match status" value="2"/>
</dbReference>
<evidence type="ECO:0000256" key="6">
    <source>
        <dbReference type="ARBA" id="ARBA00023004"/>
    </source>
</evidence>
<evidence type="ECO:0000259" key="8">
    <source>
        <dbReference type="PROSITE" id="PS51387"/>
    </source>
</evidence>
<dbReference type="PANTHER" id="PTHR11748:SF119">
    <property type="entry name" value="D-2-HYDROXYGLUTARATE DEHYDROGENASE"/>
    <property type="match status" value="1"/>
</dbReference>
<dbReference type="InterPro" id="IPR036318">
    <property type="entry name" value="FAD-bd_PCMH-like_sf"/>
</dbReference>
<dbReference type="Gene3D" id="1.10.1060.10">
    <property type="entry name" value="Alpha-helical ferredoxin"/>
    <property type="match status" value="1"/>
</dbReference>
<comment type="cofactor">
    <cofactor evidence="1">
        <name>FAD</name>
        <dbReference type="ChEBI" id="CHEBI:57692"/>
    </cofactor>
</comment>
<dbReference type="InterPro" id="IPR016167">
    <property type="entry name" value="FAD-bd_PCMH_sub1"/>
</dbReference>
<dbReference type="AlphaFoldDB" id="A0A2T0ZJR0"/>
<dbReference type="InterPro" id="IPR016166">
    <property type="entry name" value="FAD-bd_PCMH"/>
</dbReference>
<dbReference type="GO" id="GO:0046872">
    <property type="term" value="F:metal ion binding"/>
    <property type="evidence" value="ECO:0007669"/>
    <property type="project" value="UniProtKB-KW"/>
</dbReference>
<keyword evidence="6" id="KW-0408">Iron</keyword>
<dbReference type="InterPro" id="IPR006094">
    <property type="entry name" value="Oxid_FAD_bind_N"/>
</dbReference>
<accession>A0A2T0ZJR0</accession>
<dbReference type="PANTHER" id="PTHR11748">
    <property type="entry name" value="D-LACTATE DEHYDROGENASE"/>
    <property type="match status" value="1"/>
</dbReference>
<evidence type="ECO:0000256" key="7">
    <source>
        <dbReference type="ARBA" id="ARBA00023014"/>
    </source>
</evidence>
<evidence type="ECO:0000256" key="2">
    <source>
        <dbReference type="ARBA" id="ARBA00022630"/>
    </source>
</evidence>
<dbReference type="GO" id="GO:0008720">
    <property type="term" value="F:D-lactate dehydrogenase (NAD+) activity"/>
    <property type="evidence" value="ECO:0007669"/>
    <property type="project" value="TreeGrafter"/>
</dbReference>
<evidence type="ECO:0000313" key="10">
    <source>
        <dbReference type="Proteomes" id="UP000237752"/>
    </source>
</evidence>
<name>A0A2T0ZJR0_9ACTN</name>
<keyword evidence="5" id="KW-0560">Oxidoreductase</keyword>
<dbReference type="InterPro" id="IPR017900">
    <property type="entry name" value="4Fe4S_Fe_S_CS"/>
</dbReference>
<evidence type="ECO:0000256" key="5">
    <source>
        <dbReference type="ARBA" id="ARBA00023002"/>
    </source>
</evidence>
<dbReference type="GO" id="GO:0004458">
    <property type="term" value="F:D-lactate dehydrogenase (cytochrome) activity"/>
    <property type="evidence" value="ECO:0007669"/>
    <property type="project" value="TreeGrafter"/>
</dbReference>
<dbReference type="Gene3D" id="3.30.43.10">
    <property type="entry name" value="Uridine Diphospho-n-acetylenolpyruvylglucosamine Reductase, domain 2"/>
    <property type="match status" value="1"/>
</dbReference>
<keyword evidence="2" id="KW-0285">Flavoprotein</keyword>
<feature type="domain" description="FAD-binding PCMH-type" evidence="8">
    <location>
        <begin position="54"/>
        <end position="282"/>
    </location>
</feature>
<dbReference type="InterPro" id="IPR004017">
    <property type="entry name" value="Cys_rich_dom"/>
</dbReference>
<dbReference type="InterPro" id="IPR017896">
    <property type="entry name" value="4Fe4S_Fe-S-bd"/>
</dbReference>
<keyword evidence="3" id="KW-0479">Metal-binding</keyword>
<dbReference type="Proteomes" id="UP000237752">
    <property type="component" value="Unassembled WGS sequence"/>
</dbReference>
<dbReference type="Gene3D" id="3.30.465.10">
    <property type="match status" value="1"/>
</dbReference>
<dbReference type="SUPFAM" id="SSF55103">
    <property type="entry name" value="FAD-linked oxidases, C-terminal domain"/>
    <property type="match status" value="1"/>
</dbReference>
<dbReference type="InterPro" id="IPR009051">
    <property type="entry name" value="Helical_ferredxn"/>
</dbReference>
<keyword evidence="10" id="KW-1185">Reference proteome</keyword>
<dbReference type="GO" id="GO:1903457">
    <property type="term" value="P:lactate catabolic process"/>
    <property type="evidence" value="ECO:0007669"/>
    <property type="project" value="TreeGrafter"/>
</dbReference>
<keyword evidence="7" id="KW-0411">Iron-sulfur</keyword>
<keyword evidence="4" id="KW-0274">FAD</keyword>
<reference evidence="9 10" key="1">
    <citation type="submission" date="2018-03" db="EMBL/GenBank/DDBJ databases">
        <title>Genomic Encyclopedia of Archaeal and Bacterial Type Strains, Phase II (KMG-II): from individual species to whole genera.</title>
        <authorList>
            <person name="Goeker M."/>
        </authorList>
    </citation>
    <scope>NUCLEOTIDE SEQUENCE [LARGE SCALE GENOMIC DNA]</scope>
    <source>
        <strain evidence="9 10">DSM 100065</strain>
    </source>
</reference>
<organism evidence="9 10">
    <name type="scientific">Antricoccus suffuscus</name>
    <dbReference type="NCBI Taxonomy" id="1629062"/>
    <lineage>
        <taxon>Bacteria</taxon>
        <taxon>Bacillati</taxon>
        <taxon>Actinomycetota</taxon>
        <taxon>Actinomycetes</taxon>
        <taxon>Geodermatophilales</taxon>
        <taxon>Antricoccaceae</taxon>
        <taxon>Antricoccus</taxon>
    </lineage>
</organism>
<dbReference type="PROSITE" id="PS00198">
    <property type="entry name" value="4FE4S_FER_1"/>
    <property type="match status" value="1"/>
</dbReference>